<keyword evidence="1" id="KW-0472">Membrane</keyword>
<dbReference type="EMBL" id="FOZC01000015">
    <property type="protein sequence ID" value="SFR86457.1"/>
    <property type="molecule type" value="Genomic_DNA"/>
</dbReference>
<organism evidence="3 4">
    <name type="scientific">[Clostridium] aminophilum</name>
    <dbReference type="NCBI Taxonomy" id="1526"/>
    <lineage>
        <taxon>Bacteria</taxon>
        <taxon>Bacillati</taxon>
        <taxon>Bacillota</taxon>
        <taxon>Clostridia</taxon>
        <taxon>Lachnospirales</taxon>
        <taxon>Lachnospiraceae</taxon>
    </lineage>
</organism>
<proteinExistence type="predicted"/>
<evidence type="ECO:0000256" key="1">
    <source>
        <dbReference type="SAM" id="Phobius"/>
    </source>
</evidence>
<protein>
    <recommendedName>
        <fullName evidence="2">DUF6680 domain-containing protein</fullName>
    </recommendedName>
</protein>
<dbReference type="InterPro" id="IPR046502">
    <property type="entry name" value="DUF6680"/>
</dbReference>
<evidence type="ECO:0000259" key="2">
    <source>
        <dbReference type="Pfam" id="PF20385"/>
    </source>
</evidence>
<dbReference type="Pfam" id="PF20385">
    <property type="entry name" value="DUF6680"/>
    <property type="match status" value="1"/>
</dbReference>
<keyword evidence="1" id="KW-1133">Transmembrane helix</keyword>
<keyword evidence="1" id="KW-0812">Transmembrane</keyword>
<sequence>MKTMDIINLVAIIFSPIIAVIVGQILQNNRKKRADKLEIFKTLMINRGLAGLLIAFEL</sequence>
<dbReference type="AlphaFoldDB" id="A0A1I6K5J1"/>
<feature type="domain" description="DUF6680" evidence="2">
    <location>
        <begin position="1"/>
        <end position="48"/>
    </location>
</feature>
<evidence type="ECO:0000313" key="3">
    <source>
        <dbReference type="EMBL" id="SFR86457.1"/>
    </source>
</evidence>
<dbReference type="Proteomes" id="UP000214760">
    <property type="component" value="Unassembled WGS sequence"/>
</dbReference>
<name>A0A1I6K5J1_9FIRM</name>
<dbReference type="RefSeq" id="WP_242841620.1">
    <property type="nucleotide sequence ID" value="NZ_FOZC01000015.1"/>
</dbReference>
<gene>
    <name evidence="3" type="ORF">SAMN02910262_02268</name>
</gene>
<reference evidence="3 4" key="1">
    <citation type="submission" date="2016-10" db="EMBL/GenBank/DDBJ databases">
        <authorList>
            <person name="de Groot N.N."/>
        </authorList>
    </citation>
    <scope>NUCLEOTIDE SEQUENCE [LARGE SCALE GENOMIC DNA]</scope>
    <source>
        <strain evidence="3 4">F</strain>
    </source>
</reference>
<feature type="transmembrane region" description="Helical" evidence="1">
    <location>
        <begin position="6"/>
        <end position="26"/>
    </location>
</feature>
<evidence type="ECO:0000313" key="4">
    <source>
        <dbReference type="Proteomes" id="UP000214760"/>
    </source>
</evidence>
<accession>A0A1I6K5J1</accession>